<reference evidence="3" key="1">
    <citation type="journal article" date="2019" name="Int. J. Syst. Evol. Microbiol.">
        <title>The Global Catalogue of Microorganisms (GCM) 10K type strain sequencing project: providing services to taxonomists for standard genome sequencing and annotation.</title>
        <authorList>
            <consortium name="The Broad Institute Genomics Platform"/>
            <consortium name="The Broad Institute Genome Sequencing Center for Infectious Disease"/>
            <person name="Wu L."/>
            <person name="Ma J."/>
        </authorList>
    </citation>
    <scope>NUCLEOTIDE SEQUENCE [LARGE SCALE GENOMIC DNA]</scope>
    <source>
        <strain evidence="3">CECT 8979</strain>
    </source>
</reference>
<gene>
    <name evidence="2" type="ORF">ACFOSX_05650</name>
</gene>
<proteinExistence type="predicted"/>
<evidence type="ECO:0000256" key="1">
    <source>
        <dbReference type="SAM" id="SignalP"/>
    </source>
</evidence>
<dbReference type="InterPro" id="IPR018707">
    <property type="entry name" value="LpxR"/>
</dbReference>
<name>A0ABV8AJ04_9FLAO</name>
<evidence type="ECO:0000313" key="3">
    <source>
        <dbReference type="Proteomes" id="UP001595812"/>
    </source>
</evidence>
<organism evidence="2 3">
    <name type="scientific">Winogradskyella maritima</name>
    <dbReference type="NCBI Taxonomy" id="1517766"/>
    <lineage>
        <taxon>Bacteria</taxon>
        <taxon>Pseudomonadati</taxon>
        <taxon>Bacteroidota</taxon>
        <taxon>Flavobacteriia</taxon>
        <taxon>Flavobacteriales</taxon>
        <taxon>Flavobacteriaceae</taxon>
        <taxon>Winogradskyella</taxon>
    </lineage>
</organism>
<dbReference type="EMBL" id="JBHSAT010000004">
    <property type="protein sequence ID" value="MFC3876711.1"/>
    <property type="molecule type" value="Genomic_DNA"/>
</dbReference>
<evidence type="ECO:0000313" key="2">
    <source>
        <dbReference type="EMBL" id="MFC3876711.1"/>
    </source>
</evidence>
<feature type="signal peptide" evidence="1">
    <location>
        <begin position="1"/>
        <end position="18"/>
    </location>
</feature>
<sequence length="315" mass="36085">MKLFYLFIALFITVSSFAQTTTDDDHYQYEVEIGTDNDFLVIAAESDRYYTYGINSTFRWRNEKPIFLDKWFSKKIGYFQSVGLNIEAYTPDYEREDTETDRPYAGWSYAEFAVTYGFKKSFLSFGVDLGILGPDSQAGALQNWFHEHVSGDPVLDWSNQIENQFGFNIRGVYAHTLFAKKNFDVYGVADVSLGNIFAYVNPGVNFRFGKFNPLSQTAAFQNSLLANKSNREFYMDAGIALKFSGFNATIQGDKIEDLNFLDSEFINNLFLNGHVGGYYSSNRWTVGVRYMYSSGELSDNDSQQYTMLTGLYRFN</sequence>
<feature type="chain" id="PRO_5047460267" evidence="1">
    <location>
        <begin position="19"/>
        <end position="315"/>
    </location>
</feature>
<keyword evidence="1" id="KW-0732">Signal</keyword>
<dbReference type="Pfam" id="PF09982">
    <property type="entry name" value="LpxR"/>
    <property type="match status" value="1"/>
</dbReference>
<dbReference type="Proteomes" id="UP001595812">
    <property type="component" value="Unassembled WGS sequence"/>
</dbReference>
<accession>A0ABV8AJ04</accession>
<keyword evidence="3" id="KW-1185">Reference proteome</keyword>
<dbReference type="InterPro" id="IPR037107">
    <property type="entry name" value="Put_OMP_sf"/>
</dbReference>
<protein>
    <submittedName>
        <fullName evidence="2">Lipid A-modifier LpxR family protein</fullName>
    </submittedName>
</protein>
<dbReference type="Gene3D" id="2.40.128.140">
    <property type="entry name" value="Outer membrane protein"/>
    <property type="match status" value="1"/>
</dbReference>
<comment type="caution">
    <text evidence="2">The sequence shown here is derived from an EMBL/GenBank/DDBJ whole genome shotgun (WGS) entry which is preliminary data.</text>
</comment>
<dbReference type="RefSeq" id="WP_386097873.1">
    <property type="nucleotide sequence ID" value="NZ_JBHSAT010000004.1"/>
</dbReference>